<sequence>GETSIPCTVLAR</sequence>
<evidence type="ECO:0000313" key="1">
    <source>
        <dbReference type="EMBL" id="KAL1378483.1"/>
    </source>
</evidence>
<evidence type="ECO:0000313" key="2">
    <source>
        <dbReference type="Proteomes" id="UP001562425"/>
    </source>
</evidence>
<reference evidence="1 2" key="1">
    <citation type="submission" date="2024-05" db="EMBL/GenBank/DDBJ databases">
        <title>Culex pipiens pipiens assembly and annotation.</title>
        <authorList>
            <person name="Alout H."/>
            <person name="Durand T."/>
        </authorList>
    </citation>
    <scope>NUCLEOTIDE SEQUENCE [LARGE SCALE GENOMIC DNA]</scope>
    <source>
        <strain evidence="1">HA-2024</strain>
        <tissue evidence="1">Whole body</tissue>
    </source>
</reference>
<feature type="non-terminal residue" evidence="1">
    <location>
        <position position="12"/>
    </location>
</feature>
<organism evidence="1 2">
    <name type="scientific">Culex pipiens pipiens</name>
    <name type="common">Northern house mosquito</name>
    <dbReference type="NCBI Taxonomy" id="38569"/>
    <lineage>
        <taxon>Eukaryota</taxon>
        <taxon>Metazoa</taxon>
        <taxon>Ecdysozoa</taxon>
        <taxon>Arthropoda</taxon>
        <taxon>Hexapoda</taxon>
        <taxon>Insecta</taxon>
        <taxon>Pterygota</taxon>
        <taxon>Neoptera</taxon>
        <taxon>Endopterygota</taxon>
        <taxon>Diptera</taxon>
        <taxon>Nematocera</taxon>
        <taxon>Culicoidea</taxon>
        <taxon>Culicidae</taxon>
        <taxon>Culicinae</taxon>
        <taxon>Culicini</taxon>
        <taxon>Culex</taxon>
        <taxon>Culex</taxon>
    </lineage>
</organism>
<dbReference type="Proteomes" id="UP001562425">
    <property type="component" value="Unassembled WGS sequence"/>
</dbReference>
<accession>A0ABD1CQ03</accession>
<comment type="caution">
    <text evidence="1">The sequence shown here is derived from an EMBL/GenBank/DDBJ whole genome shotgun (WGS) entry which is preliminary data.</text>
</comment>
<name>A0ABD1CQ03_CULPP</name>
<keyword evidence="2" id="KW-1185">Reference proteome</keyword>
<protein>
    <submittedName>
        <fullName evidence="1">Uncharacterized protein</fullName>
    </submittedName>
</protein>
<proteinExistence type="predicted"/>
<dbReference type="EMBL" id="JBEHCU010010286">
    <property type="protein sequence ID" value="KAL1378483.1"/>
    <property type="molecule type" value="Genomic_DNA"/>
</dbReference>
<gene>
    <name evidence="1" type="ORF">pipiens_000543</name>
</gene>
<feature type="non-terminal residue" evidence="1">
    <location>
        <position position="1"/>
    </location>
</feature>